<name>A0A8H4EJQ9_GIGMA</name>
<dbReference type="PANTHER" id="PTHR44329">
    <property type="entry name" value="SERINE/THREONINE-PROTEIN KINASE TNNI3K-RELATED"/>
    <property type="match status" value="1"/>
</dbReference>
<dbReference type="InterPro" id="IPR051681">
    <property type="entry name" value="Ser/Thr_Kinases-Pseudokinases"/>
</dbReference>
<proteinExistence type="predicted"/>
<keyword evidence="3" id="KW-0418">Kinase</keyword>
<dbReference type="PIRSF" id="PIRSF000654">
    <property type="entry name" value="Integrin-linked_kinase"/>
    <property type="match status" value="1"/>
</dbReference>
<feature type="domain" description="Protein kinase" evidence="2">
    <location>
        <begin position="26"/>
        <end position="257"/>
    </location>
</feature>
<evidence type="ECO:0000313" key="3">
    <source>
        <dbReference type="EMBL" id="KAF0499732.1"/>
    </source>
</evidence>
<keyword evidence="3" id="KW-0808">Transferase</keyword>
<dbReference type="PROSITE" id="PS00107">
    <property type="entry name" value="PROTEIN_KINASE_ATP"/>
    <property type="match status" value="1"/>
</dbReference>
<dbReference type="Gene3D" id="1.10.510.10">
    <property type="entry name" value="Transferase(Phosphotransferase) domain 1"/>
    <property type="match status" value="1"/>
</dbReference>
<gene>
    <name evidence="3" type="ORF">F8M41_020442</name>
</gene>
<dbReference type="GO" id="GO:0005524">
    <property type="term" value="F:ATP binding"/>
    <property type="evidence" value="ECO:0007669"/>
    <property type="project" value="UniProtKB-UniRule"/>
</dbReference>
<dbReference type="PRINTS" id="PR00109">
    <property type="entry name" value="TYRKINASE"/>
</dbReference>
<evidence type="ECO:0000256" key="1">
    <source>
        <dbReference type="PROSITE-ProRule" id="PRU10141"/>
    </source>
</evidence>
<feature type="binding site" evidence="1">
    <location>
        <position position="55"/>
    </location>
    <ligand>
        <name>ATP</name>
        <dbReference type="ChEBI" id="CHEBI:30616"/>
    </ligand>
</feature>
<dbReference type="GO" id="GO:0004674">
    <property type="term" value="F:protein serine/threonine kinase activity"/>
    <property type="evidence" value="ECO:0007669"/>
    <property type="project" value="TreeGrafter"/>
</dbReference>
<dbReference type="Proteomes" id="UP000439903">
    <property type="component" value="Unassembled WGS sequence"/>
</dbReference>
<organism evidence="3 4">
    <name type="scientific">Gigaspora margarita</name>
    <dbReference type="NCBI Taxonomy" id="4874"/>
    <lineage>
        <taxon>Eukaryota</taxon>
        <taxon>Fungi</taxon>
        <taxon>Fungi incertae sedis</taxon>
        <taxon>Mucoromycota</taxon>
        <taxon>Glomeromycotina</taxon>
        <taxon>Glomeromycetes</taxon>
        <taxon>Diversisporales</taxon>
        <taxon>Gigasporaceae</taxon>
        <taxon>Gigaspora</taxon>
    </lineage>
</organism>
<dbReference type="OrthoDB" id="5966500at2759"/>
<dbReference type="InterPro" id="IPR017441">
    <property type="entry name" value="Protein_kinase_ATP_BS"/>
</dbReference>
<dbReference type="PROSITE" id="PS50011">
    <property type="entry name" value="PROTEIN_KINASE_DOM"/>
    <property type="match status" value="1"/>
</dbReference>
<keyword evidence="1" id="KW-0067">ATP-binding</keyword>
<dbReference type="InterPro" id="IPR001245">
    <property type="entry name" value="Ser-Thr/Tyr_kinase_cat_dom"/>
</dbReference>
<dbReference type="InterPro" id="IPR011009">
    <property type="entry name" value="Kinase-like_dom_sf"/>
</dbReference>
<evidence type="ECO:0000259" key="2">
    <source>
        <dbReference type="PROSITE" id="PS50011"/>
    </source>
</evidence>
<keyword evidence="1" id="KW-0547">Nucleotide-binding</keyword>
<dbReference type="AlphaFoldDB" id="A0A8H4EJQ9"/>
<keyword evidence="4" id="KW-1185">Reference proteome</keyword>
<accession>A0A8H4EJQ9</accession>
<dbReference type="InterPro" id="IPR000719">
    <property type="entry name" value="Prot_kinase_dom"/>
</dbReference>
<protein>
    <submittedName>
        <fullName evidence="3">Kinase-like protein</fullName>
    </submittedName>
</protein>
<reference evidence="3 4" key="1">
    <citation type="journal article" date="2019" name="Environ. Microbiol.">
        <title>At the nexus of three kingdoms: the genome of the mycorrhizal fungus Gigaspora margarita provides insights into plant, endobacterial and fungal interactions.</title>
        <authorList>
            <person name="Venice F."/>
            <person name="Ghignone S."/>
            <person name="Salvioli di Fossalunga A."/>
            <person name="Amselem J."/>
            <person name="Novero M."/>
            <person name="Xianan X."/>
            <person name="Sedzielewska Toro K."/>
            <person name="Morin E."/>
            <person name="Lipzen A."/>
            <person name="Grigoriev I.V."/>
            <person name="Henrissat B."/>
            <person name="Martin F.M."/>
            <person name="Bonfante P."/>
        </authorList>
    </citation>
    <scope>NUCLEOTIDE SEQUENCE [LARGE SCALE GENOMIC DNA]</scope>
    <source>
        <strain evidence="3 4">BEG34</strain>
    </source>
</reference>
<evidence type="ECO:0000313" key="4">
    <source>
        <dbReference type="Proteomes" id="UP000439903"/>
    </source>
</evidence>
<dbReference type="EMBL" id="WTPW01000561">
    <property type="protein sequence ID" value="KAF0499732.1"/>
    <property type="molecule type" value="Genomic_DNA"/>
</dbReference>
<dbReference type="Pfam" id="PF07714">
    <property type="entry name" value="PK_Tyr_Ser-Thr"/>
    <property type="match status" value="1"/>
</dbReference>
<sequence length="257" mass="29615">MKNSPEKWLEQAVFDEHINYLEYNKFTDPIKIGTGGFGTVTKYNWKDCELTVALKCLKVDESLDEKSIKDFIKELKLLQKTHYHPNIIKLYGITKDLCESYNIILQYADEGNLREYLKRNFAKLEWADKLLIAKGIAFGLLFLHNNNIIHRDLHSKNILMHQGQPKIADFGMSKQINGTSSTSYSVAHGLPAYIDPQCFKIPNYKRDMKSDVYSFGIILWEISSGKPPFQHFEDLIMVVFHILNGGREVQIEGTPPQ</sequence>
<comment type="caution">
    <text evidence="3">The sequence shown here is derived from an EMBL/GenBank/DDBJ whole genome shotgun (WGS) entry which is preliminary data.</text>
</comment>
<dbReference type="SUPFAM" id="SSF56112">
    <property type="entry name" value="Protein kinase-like (PK-like)"/>
    <property type="match status" value="1"/>
</dbReference>